<name>A0A6A6V8H2_9PLEO</name>
<keyword evidence="2" id="KW-1185">Reference proteome</keyword>
<evidence type="ECO:0000313" key="2">
    <source>
        <dbReference type="Proteomes" id="UP000799440"/>
    </source>
</evidence>
<organism evidence="1 2">
    <name type="scientific">Sporormia fimetaria CBS 119925</name>
    <dbReference type="NCBI Taxonomy" id="1340428"/>
    <lineage>
        <taxon>Eukaryota</taxon>
        <taxon>Fungi</taxon>
        <taxon>Dikarya</taxon>
        <taxon>Ascomycota</taxon>
        <taxon>Pezizomycotina</taxon>
        <taxon>Dothideomycetes</taxon>
        <taxon>Pleosporomycetidae</taxon>
        <taxon>Pleosporales</taxon>
        <taxon>Sporormiaceae</taxon>
        <taxon>Sporormia</taxon>
    </lineage>
</organism>
<proteinExistence type="predicted"/>
<evidence type="ECO:0000313" key="1">
    <source>
        <dbReference type="EMBL" id="KAF2746942.1"/>
    </source>
</evidence>
<reference evidence="1" key="1">
    <citation type="journal article" date="2020" name="Stud. Mycol.">
        <title>101 Dothideomycetes genomes: a test case for predicting lifestyles and emergence of pathogens.</title>
        <authorList>
            <person name="Haridas S."/>
            <person name="Albert R."/>
            <person name="Binder M."/>
            <person name="Bloem J."/>
            <person name="Labutti K."/>
            <person name="Salamov A."/>
            <person name="Andreopoulos B."/>
            <person name="Baker S."/>
            <person name="Barry K."/>
            <person name="Bills G."/>
            <person name="Bluhm B."/>
            <person name="Cannon C."/>
            <person name="Castanera R."/>
            <person name="Culley D."/>
            <person name="Daum C."/>
            <person name="Ezra D."/>
            <person name="Gonzalez J."/>
            <person name="Henrissat B."/>
            <person name="Kuo A."/>
            <person name="Liang C."/>
            <person name="Lipzen A."/>
            <person name="Lutzoni F."/>
            <person name="Magnuson J."/>
            <person name="Mondo S."/>
            <person name="Nolan M."/>
            <person name="Ohm R."/>
            <person name="Pangilinan J."/>
            <person name="Park H.-J."/>
            <person name="Ramirez L."/>
            <person name="Alfaro M."/>
            <person name="Sun H."/>
            <person name="Tritt A."/>
            <person name="Yoshinaga Y."/>
            <person name="Zwiers L.-H."/>
            <person name="Turgeon B."/>
            <person name="Goodwin S."/>
            <person name="Spatafora J."/>
            <person name="Crous P."/>
            <person name="Grigoriev I."/>
        </authorList>
    </citation>
    <scope>NUCLEOTIDE SEQUENCE</scope>
    <source>
        <strain evidence="1">CBS 119925</strain>
    </source>
</reference>
<dbReference type="Proteomes" id="UP000799440">
    <property type="component" value="Unassembled WGS sequence"/>
</dbReference>
<protein>
    <submittedName>
        <fullName evidence="1">Uncharacterized protein</fullName>
    </submittedName>
</protein>
<sequence>MVCCSDSTAHEQKAVERLGSESNYCNPAVACFRSVVPLHAHLRHGSCSTEEQKAPRSSDWIHHSRSTPQACPAERWHGNTPPRIDSRDVCHQLIHAGLHSLSSLYHSPTTVMHSPRPDITVSGRLTRGPRCSTVCATQAASSLTPPLPSC</sequence>
<dbReference type="AlphaFoldDB" id="A0A6A6V8H2"/>
<accession>A0A6A6V8H2</accession>
<dbReference type="EMBL" id="MU006575">
    <property type="protein sequence ID" value="KAF2746942.1"/>
    <property type="molecule type" value="Genomic_DNA"/>
</dbReference>
<gene>
    <name evidence="1" type="ORF">M011DRAFT_71846</name>
</gene>